<dbReference type="Gene3D" id="1.10.10.10">
    <property type="entry name" value="Winged helix-like DNA-binding domain superfamily/Winged helix DNA-binding domain"/>
    <property type="match status" value="1"/>
</dbReference>
<dbReference type="SUPFAM" id="SSF46785">
    <property type="entry name" value="Winged helix' DNA-binding domain"/>
    <property type="match status" value="1"/>
</dbReference>
<evidence type="ECO:0000313" key="3">
    <source>
        <dbReference type="Proteomes" id="UP001262754"/>
    </source>
</evidence>
<dbReference type="GO" id="GO:0003677">
    <property type="term" value="F:DNA binding"/>
    <property type="evidence" value="ECO:0007669"/>
    <property type="project" value="UniProtKB-KW"/>
</dbReference>
<dbReference type="SMART" id="SM00347">
    <property type="entry name" value="HTH_MARR"/>
    <property type="match status" value="1"/>
</dbReference>
<accession>A0ABU1N8G7</accession>
<dbReference type="EMBL" id="JAVDRL010000021">
    <property type="protein sequence ID" value="MDR6534181.1"/>
    <property type="molecule type" value="Genomic_DNA"/>
</dbReference>
<reference evidence="2 3" key="1">
    <citation type="submission" date="2023-07" db="EMBL/GenBank/DDBJ databases">
        <title>Sorghum-associated microbial communities from plants grown in Nebraska, USA.</title>
        <authorList>
            <person name="Schachtman D."/>
        </authorList>
    </citation>
    <scope>NUCLEOTIDE SEQUENCE [LARGE SCALE GENOMIC DNA]</scope>
    <source>
        <strain evidence="2 3">DS2154</strain>
    </source>
</reference>
<dbReference type="RefSeq" id="WP_310035366.1">
    <property type="nucleotide sequence ID" value="NZ_JAVDRL010000021.1"/>
</dbReference>
<dbReference type="PANTHER" id="PTHR33164:SF106">
    <property type="entry name" value="TRANSCRIPTIONAL REGULATORY PROTEIN"/>
    <property type="match status" value="1"/>
</dbReference>
<keyword evidence="2" id="KW-0238">DNA-binding</keyword>
<dbReference type="InterPro" id="IPR011991">
    <property type="entry name" value="ArsR-like_HTH"/>
</dbReference>
<dbReference type="PROSITE" id="PS50995">
    <property type="entry name" value="HTH_MARR_2"/>
    <property type="match status" value="1"/>
</dbReference>
<dbReference type="CDD" id="cd00090">
    <property type="entry name" value="HTH_ARSR"/>
    <property type="match status" value="1"/>
</dbReference>
<dbReference type="Pfam" id="PF12802">
    <property type="entry name" value="MarR_2"/>
    <property type="match status" value="1"/>
</dbReference>
<evidence type="ECO:0000313" key="2">
    <source>
        <dbReference type="EMBL" id="MDR6534181.1"/>
    </source>
</evidence>
<protein>
    <submittedName>
        <fullName evidence="2">DNA-binding MarR family transcriptional regulator</fullName>
    </submittedName>
</protein>
<keyword evidence="3" id="KW-1185">Reference proteome</keyword>
<dbReference type="Proteomes" id="UP001262754">
    <property type="component" value="Unassembled WGS sequence"/>
</dbReference>
<dbReference type="PANTHER" id="PTHR33164">
    <property type="entry name" value="TRANSCRIPTIONAL REGULATOR, MARR FAMILY"/>
    <property type="match status" value="1"/>
</dbReference>
<organism evidence="2 3">
    <name type="scientific">Caulobacter rhizosphaerae</name>
    <dbReference type="NCBI Taxonomy" id="2010972"/>
    <lineage>
        <taxon>Bacteria</taxon>
        <taxon>Pseudomonadati</taxon>
        <taxon>Pseudomonadota</taxon>
        <taxon>Alphaproteobacteria</taxon>
        <taxon>Caulobacterales</taxon>
        <taxon>Caulobacteraceae</taxon>
        <taxon>Caulobacter</taxon>
    </lineage>
</organism>
<dbReference type="InterPro" id="IPR036390">
    <property type="entry name" value="WH_DNA-bd_sf"/>
</dbReference>
<sequence length="161" mass="17288">MTKTSTGGEDGRQALLWRLQAAMREASAQGVLISQTIADRAGLNASDLECLDLMQLQGPRTAGELARATGLTSGAITGLIDRLERAGYVARESDPTDRRRVVVRVRPESLTALNALYAPLQAASEDLNARYSDEDLALIAAFMERNIAMARDFIAGLKAAP</sequence>
<evidence type="ECO:0000259" key="1">
    <source>
        <dbReference type="PROSITE" id="PS50995"/>
    </source>
</evidence>
<proteinExistence type="predicted"/>
<feature type="domain" description="HTH marR-type" evidence="1">
    <location>
        <begin position="12"/>
        <end position="148"/>
    </location>
</feature>
<comment type="caution">
    <text evidence="2">The sequence shown here is derived from an EMBL/GenBank/DDBJ whole genome shotgun (WGS) entry which is preliminary data.</text>
</comment>
<gene>
    <name evidence="2" type="ORF">J2800_004952</name>
</gene>
<dbReference type="InterPro" id="IPR000835">
    <property type="entry name" value="HTH_MarR-typ"/>
</dbReference>
<name>A0ABU1N8G7_9CAUL</name>
<dbReference type="InterPro" id="IPR039422">
    <property type="entry name" value="MarR/SlyA-like"/>
</dbReference>
<dbReference type="InterPro" id="IPR036388">
    <property type="entry name" value="WH-like_DNA-bd_sf"/>
</dbReference>